<dbReference type="GO" id="GO:0006979">
    <property type="term" value="P:response to oxidative stress"/>
    <property type="evidence" value="ECO:0007669"/>
    <property type="project" value="TreeGrafter"/>
</dbReference>
<keyword evidence="2" id="KW-0049">Antioxidant</keyword>
<dbReference type="GO" id="GO:0005829">
    <property type="term" value="C:cytosol"/>
    <property type="evidence" value="ECO:0007669"/>
    <property type="project" value="TreeGrafter"/>
</dbReference>
<accession>A0A0A1U476</accession>
<dbReference type="EC" id="1.11.1.15" evidence="6"/>
<dbReference type="Gene3D" id="3.40.30.10">
    <property type="entry name" value="Glutaredoxin"/>
    <property type="match status" value="1"/>
</dbReference>
<dbReference type="GO" id="GO:0042744">
    <property type="term" value="P:hydrogen peroxide catabolic process"/>
    <property type="evidence" value="ECO:0007669"/>
    <property type="project" value="TreeGrafter"/>
</dbReference>
<feature type="domain" description="Thioredoxin" evidence="5">
    <location>
        <begin position="68"/>
        <end position="224"/>
    </location>
</feature>
<organism evidence="6 7">
    <name type="scientific">Entamoeba invadens IP1</name>
    <dbReference type="NCBI Taxonomy" id="370355"/>
    <lineage>
        <taxon>Eukaryota</taxon>
        <taxon>Amoebozoa</taxon>
        <taxon>Evosea</taxon>
        <taxon>Archamoebae</taxon>
        <taxon>Mastigamoebida</taxon>
        <taxon>Entamoebidae</taxon>
        <taxon>Entamoeba</taxon>
    </lineage>
</organism>
<evidence type="ECO:0000256" key="2">
    <source>
        <dbReference type="ARBA" id="ARBA00022862"/>
    </source>
</evidence>
<dbReference type="InterPro" id="IPR036249">
    <property type="entry name" value="Thioredoxin-like_sf"/>
</dbReference>
<dbReference type="GO" id="GO:0045454">
    <property type="term" value="P:cell redox homeostasis"/>
    <property type="evidence" value="ECO:0007669"/>
    <property type="project" value="TreeGrafter"/>
</dbReference>
<dbReference type="Pfam" id="PF00578">
    <property type="entry name" value="AhpC-TSA"/>
    <property type="match status" value="1"/>
</dbReference>
<evidence type="ECO:0000256" key="1">
    <source>
        <dbReference type="ARBA" id="ARBA00022559"/>
    </source>
</evidence>
<dbReference type="InterPro" id="IPR000866">
    <property type="entry name" value="AhpC/TSA"/>
</dbReference>
<dbReference type="EMBL" id="KB206683">
    <property type="protein sequence ID" value="ELP89038.1"/>
    <property type="molecule type" value="Genomic_DNA"/>
</dbReference>
<dbReference type="VEuPathDB" id="AmoebaDB:EIN_164380"/>
<proteinExistence type="predicted"/>
<dbReference type="RefSeq" id="XP_004255809.1">
    <property type="nucleotide sequence ID" value="XM_004255761.1"/>
</dbReference>
<dbReference type="SUPFAM" id="SSF52833">
    <property type="entry name" value="Thioredoxin-like"/>
    <property type="match status" value="1"/>
</dbReference>
<dbReference type="AlphaFoldDB" id="A0A0A1U476"/>
<evidence type="ECO:0000313" key="6">
    <source>
        <dbReference type="EMBL" id="ELP89038.1"/>
    </source>
</evidence>
<dbReference type="InterPro" id="IPR050217">
    <property type="entry name" value="Peroxiredoxin"/>
</dbReference>
<evidence type="ECO:0000256" key="4">
    <source>
        <dbReference type="ARBA" id="ARBA00023284"/>
    </source>
</evidence>
<dbReference type="PANTHER" id="PTHR10681:SF171">
    <property type="entry name" value="PEROXIREDOXIN 4"/>
    <property type="match status" value="1"/>
</dbReference>
<keyword evidence="7" id="KW-1185">Reference proteome</keyword>
<sequence>METKQEVPIVECIKAEEVPKCDCEVAVTQEEPVLVIGGETETKAQDTTSLMDKFKGWVYNITNTIPEIKVGSQALPIKAESYFNGEIAEYEMTQTDKYHILVFYCKDFSTVCPKELQEFNERFEDFSLHGAEIVGISVDDIQTHKRVCESKPEEGGIGMLKYPLVSDISKTISTDYGLLSFTGLSNRATVIIDPQGTVRSVKVHSLLFARNVQEILEEFRAIVMKDDIKKNIDLNY</sequence>
<evidence type="ECO:0000256" key="3">
    <source>
        <dbReference type="ARBA" id="ARBA00023002"/>
    </source>
</evidence>
<gene>
    <name evidence="6" type="ORF">EIN_164380</name>
</gene>
<evidence type="ECO:0000259" key="5">
    <source>
        <dbReference type="PROSITE" id="PS51352"/>
    </source>
</evidence>
<dbReference type="GO" id="GO:0033554">
    <property type="term" value="P:cellular response to stress"/>
    <property type="evidence" value="ECO:0007669"/>
    <property type="project" value="TreeGrafter"/>
</dbReference>
<keyword evidence="4" id="KW-0676">Redox-active center</keyword>
<keyword evidence="3 6" id="KW-0560">Oxidoreductase</keyword>
<dbReference type="GeneID" id="14888006"/>
<dbReference type="OrthoDB" id="185659at2759"/>
<evidence type="ECO:0000313" key="7">
    <source>
        <dbReference type="Proteomes" id="UP000014680"/>
    </source>
</evidence>
<dbReference type="GO" id="GO:0008379">
    <property type="term" value="F:thioredoxin peroxidase activity"/>
    <property type="evidence" value="ECO:0007669"/>
    <property type="project" value="TreeGrafter"/>
</dbReference>
<dbReference type="PROSITE" id="PS51352">
    <property type="entry name" value="THIOREDOXIN_2"/>
    <property type="match status" value="1"/>
</dbReference>
<protein>
    <submittedName>
        <fullName evidence="6">Peroxiredoxin, putative</fullName>
        <ecNumber evidence="6">1.11.1.15</ecNumber>
    </submittedName>
</protein>
<dbReference type="KEGG" id="eiv:EIN_164380"/>
<dbReference type="PANTHER" id="PTHR10681">
    <property type="entry name" value="THIOREDOXIN PEROXIDASE"/>
    <property type="match status" value="1"/>
</dbReference>
<name>A0A0A1U476_ENTIV</name>
<keyword evidence="1 6" id="KW-0575">Peroxidase</keyword>
<dbReference type="InterPro" id="IPR013766">
    <property type="entry name" value="Thioredoxin_domain"/>
</dbReference>
<dbReference type="Proteomes" id="UP000014680">
    <property type="component" value="Unassembled WGS sequence"/>
</dbReference>
<dbReference type="OMA" id="YYSITRT"/>
<reference evidence="6 7" key="1">
    <citation type="submission" date="2012-10" db="EMBL/GenBank/DDBJ databases">
        <authorList>
            <person name="Zafar N."/>
            <person name="Inman J."/>
            <person name="Hall N."/>
            <person name="Lorenzi H."/>
            <person name="Caler E."/>
        </authorList>
    </citation>
    <scope>NUCLEOTIDE SEQUENCE [LARGE SCALE GENOMIC DNA]</scope>
    <source>
        <strain evidence="6 7">IP1</strain>
    </source>
</reference>